<keyword evidence="2" id="KW-1185">Reference proteome</keyword>
<sequence length="126" mass="13432">MVFSLSSTFMGLEARQLSEMLPQDSPVAASNLPSVRLPLRFPFCPCDHDPNEICVKPTTNIVLGIPVELPSCICMSGISFVCLKSASSAQLAEKLSAPVLNITSEAVELLPPITSTPTPPTIHKTP</sequence>
<accession>A0A4Y7IUS5</accession>
<organism evidence="1 2">
    <name type="scientific">Papaver somniferum</name>
    <name type="common">Opium poppy</name>
    <dbReference type="NCBI Taxonomy" id="3469"/>
    <lineage>
        <taxon>Eukaryota</taxon>
        <taxon>Viridiplantae</taxon>
        <taxon>Streptophyta</taxon>
        <taxon>Embryophyta</taxon>
        <taxon>Tracheophyta</taxon>
        <taxon>Spermatophyta</taxon>
        <taxon>Magnoliopsida</taxon>
        <taxon>Ranunculales</taxon>
        <taxon>Papaveraceae</taxon>
        <taxon>Papaveroideae</taxon>
        <taxon>Papaver</taxon>
    </lineage>
</organism>
<proteinExistence type="predicted"/>
<dbReference type="Gramene" id="RZC52633">
    <property type="protein sequence ID" value="RZC52633"/>
    <property type="gene ID" value="C5167_021059"/>
</dbReference>
<protein>
    <submittedName>
        <fullName evidence="1">Uncharacterized protein</fullName>
    </submittedName>
</protein>
<evidence type="ECO:0000313" key="1">
    <source>
        <dbReference type="EMBL" id="RZC52633.1"/>
    </source>
</evidence>
<dbReference type="EMBL" id="CM010716">
    <property type="protein sequence ID" value="RZC52633.1"/>
    <property type="molecule type" value="Genomic_DNA"/>
</dbReference>
<gene>
    <name evidence="1" type="ORF">C5167_021059</name>
</gene>
<name>A0A4Y7IUS5_PAPSO</name>
<dbReference type="Proteomes" id="UP000316621">
    <property type="component" value="Chromosome 2"/>
</dbReference>
<dbReference type="AlphaFoldDB" id="A0A4Y7IUS5"/>
<reference evidence="1 2" key="1">
    <citation type="journal article" date="2018" name="Science">
        <title>The opium poppy genome and morphinan production.</title>
        <authorList>
            <person name="Guo L."/>
            <person name="Winzer T."/>
            <person name="Yang X."/>
            <person name="Li Y."/>
            <person name="Ning Z."/>
            <person name="He Z."/>
            <person name="Teodor R."/>
            <person name="Lu Y."/>
            <person name="Bowser T.A."/>
            <person name="Graham I.A."/>
            <person name="Ye K."/>
        </authorList>
    </citation>
    <scope>NUCLEOTIDE SEQUENCE [LARGE SCALE GENOMIC DNA]</scope>
    <source>
        <strain evidence="2">cv. HN1</strain>
        <tissue evidence="1">Leaves</tissue>
    </source>
</reference>
<evidence type="ECO:0000313" key="2">
    <source>
        <dbReference type="Proteomes" id="UP000316621"/>
    </source>
</evidence>